<comment type="caution">
    <text evidence="1">The sequence shown here is derived from an EMBL/GenBank/DDBJ whole genome shotgun (WGS) entry which is preliminary data.</text>
</comment>
<dbReference type="EMBL" id="BARU01002334">
    <property type="protein sequence ID" value="GAH26912.1"/>
    <property type="molecule type" value="Genomic_DNA"/>
</dbReference>
<protein>
    <submittedName>
        <fullName evidence="1">Uncharacterized protein</fullName>
    </submittedName>
</protein>
<organism evidence="1">
    <name type="scientific">marine sediment metagenome</name>
    <dbReference type="NCBI Taxonomy" id="412755"/>
    <lineage>
        <taxon>unclassified sequences</taxon>
        <taxon>metagenomes</taxon>
        <taxon>ecological metagenomes</taxon>
    </lineage>
</organism>
<sequence length="102" mass="11387">IISGADAISSARPGARRELLESYLKRLKDLEDIASGFKGVEKSYAIQAGREVRILVKPEEIDDLGAMRLARDIVKKIEESLNYPGQIKVTVLRETRAIDYAK</sequence>
<dbReference type="AlphaFoldDB" id="X1E2X8"/>
<feature type="non-terminal residue" evidence="1">
    <location>
        <position position="1"/>
    </location>
</feature>
<reference evidence="1" key="1">
    <citation type="journal article" date="2014" name="Front. Microbiol.">
        <title>High frequency of phylogenetically diverse reductive dehalogenase-homologous genes in deep subseafloor sedimentary metagenomes.</title>
        <authorList>
            <person name="Kawai M."/>
            <person name="Futagami T."/>
            <person name="Toyoda A."/>
            <person name="Takaki Y."/>
            <person name="Nishi S."/>
            <person name="Hori S."/>
            <person name="Arai W."/>
            <person name="Tsubouchi T."/>
            <person name="Morono Y."/>
            <person name="Uchiyama I."/>
            <person name="Ito T."/>
            <person name="Fujiyama A."/>
            <person name="Inagaki F."/>
            <person name="Takami H."/>
        </authorList>
    </citation>
    <scope>NUCLEOTIDE SEQUENCE</scope>
    <source>
        <strain evidence="1">Expedition CK06-06</strain>
    </source>
</reference>
<gene>
    <name evidence="1" type="ORF">S03H2_05566</name>
</gene>
<accession>X1E2X8</accession>
<name>X1E2X8_9ZZZZ</name>
<evidence type="ECO:0000313" key="1">
    <source>
        <dbReference type="EMBL" id="GAH26912.1"/>
    </source>
</evidence>
<proteinExistence type="predicted"/>